<dbReference type="AlphaFoldDB" id="A0A9Q5P056"/>
<dbReference type="OrthoDB" id="2317427at2"/>
<feature type="transmembrane region" description="Helical" evidence="1">
    <location>
        <begin position="161"/>
        <end position="185"/>
    </location>
</feature>
<name>A0A9Q5P056_9LACT</name>
<comment type="caution">
    <text evidence="2">The sequence shown here is derived from an EMBL/GenBank/DDBJ whole genome shotgun (WGS) entry which is preliminary data.</text>
</comment>
<reference evidence="3" key="1">
    <citation type="submission" date="2016-09" db="EMBL/GenBank/DDBJ databases">
        <title>Draft genome sequence of a novel species of the family Streptococcaceae isolated from flowers.</title>
        <authorList>
            <person name="Chuah L.-O."/>
            <person name="Yap K.-P."/>
            <person name="Thong K.L."/>
            <person name="Liong M.T."/>
            <person name="Ahmad R."/>
            <person name="Rusul G."/>
        </authorList>
    </citation>
    <scope>NUCLEOTIDE SEQUENCE [LARGE SCALE GENOMIC DNA]</scope>
    <source>
        <strain evidence="3">HibF3</strain>
    </source>
</reference>
<evidence type="ECO:0000256" key="1">
    <source>
        <dbReference type="SAM" id="Phobius"/>
    </source>
</evidence>
<dbReference type="RefSeq" id="WP_070787448.1">
    <property type="nucleotide sequence ID" value="NZ_MKIQ01000008.1"/>
</dbReference>
<gene>
    <name evidence="2" type="ORF">BG262_10120</name>
</gene>
<organism evidence="2 3">
    <name type="scientific">Floricoccus penangensis</name>
    <dbReference type="NCBI Taxonomy" id="1859475"/>
    <lineage>
        <taxon>Bacteria</taxon>
        <taxon>Bacillati</taxon>
        <taxon>Bacillota</taxon>
        <taxon>Bacilli</taxon>
        <taxon>Lactobacillales</taxon>
        <taxon>Streptococcaceae</taxon>
        <taxon>Floricoccus</taxon>
    </lineage>
</organism>
<keyword evidence="3" id="KW-1185">Reference proteome</keyword>
<keyword evidence="1" id="KW-0812">Transmembrane</keyword>
<evidence type="ECO:0000313" key="3">
    <source>
        <dbReference type="Proteomes" id="UP000177273"/>
    </source>
</evidence>
<accession>A0A9Q5P056</accession>
<evidence type="ECO:0000313" key="2">
    <source>
        <dbReference type="EMBL" id="OFI47410.1"/>
    </source>
</evidence>
<keyword evidence="1" id="KW-0472">Membrane</keyword>
<dbReference type="Proteomes" id="UP000177273">
    <property type="component" value="Unassembled WGS sequence"/>
</dbReference>
<keyword evidence="1" id="KW-1133">Transmembrane helix</keyword>
<evidence type="ECO:0008006" key="4">
    <source>
        <dbReference type="Google" id="ProtNLM"/>
    </source>
</evidence>
<feature type="transmembrane region" description="Helical" evidence="1">
    <location>
        <begin position="123"/>
        <end position="141"/>
    </location>
</feature>
<dbReference type="EMBL" id="MKIQ01000008">
    <property type="protein sequence ID" value="OFI47410.1"/>
    <property type="molecule type" value="Genomic_DNA"/>
</dbReference>
<protein>
    <recommendedName>
        <fullName evidence="4">DUF2812 domain-containing protein</fullName>
    </recommendedName>
</protein>
<proteinExistence type="predicted"/>
<sequence length="289" mass="34215">MKKTKLRLHNPGSNKEKDFLLSMMDNGYLLTGKHCVFYNFTKAKDNQHHDLILEYSDQKTPDIDNYDLSDYGIIFSFQNKLWLTKYFISYSYAKNKKDKNEIKISDDSIQMDLKYVKRYIKNFITLINWILVISVVIWGLLVAKHFMKLMKISPENASTNALSSMAFFLIPTLVIYYILWMYIWFKFFKRKHELQNKTGDYSGNWQPTLLVTIKNPSTVPDMHDFAYLGTWTRFTHKENENTYYYNLKSNYSITDIIEDLSTMLNTDKDNIKIIDNFGLAPIGWLGLFF</sequence>